<evidence type="ECO:0000313" key="2">
    <source>
        <dbReference type="EMBL" id="KAF2182041.1"/>
    </source>
</evidence>
<evidence type="ECO:0000256" key="1">
    <source>
        <dbReference type="SAM" id="Phobius"/>
    </source>
</evidence>
<dbReference type="AlphaFoldDB" id="A0A6A6DR68"/>
<evidence type="ECO:0000313" key="3">
    <source>
        <dbReference type="Proteomes" id="UP000800200"/>
    </source>
</evidence>
<dbReference type="OrthoDB" id="5428890at2759"/>
<organism evidence="2 3">
    <name type="scientific">Zopfia rhizophila CBS 207.26</name>
    <dbReference type="NCBI Taxonomy" id="1314779"/>
    <lineage>
        <taxon>Eukaryota</taxon>
        <taxon>Fungi</taxon>
        <taxon>Dikarya</taxon>
        <taxon>Ascomycota</taxon>
        <taxon>Pezizomycotina</taxon>
        <taxon>Dothideomycetes</taxon>
        <taxon>Dothideomycetes incertae sedis</taxon>
        <taxon>Zopfiaceae</taxon>
        <taxon>Zopfia</taxon>
    </lineage>
</organism>
<proteinExistence type="predicted"/>
<dbReference type="Proteomes" id="UP000800200">
    <property type="component" value="Unassembled WGS sequence"/>
</dbReference>
<keyword evidence="3" id="KW-1185">Reference proteome</keyword>
<protein>
    <submittedName>
        <fullName evidence="2">Uncharacterized protein</fullName>
    </submittedName>
</protein>
<feature type="transmembrane region" description="Helical" evidence="1">
    <location>
        <begin position="340"/>
        <end position="359"/>
    </location>
</feature>
<keyword evidence="1" id="KW-1133">Transmembrane helix</keyword>
<sequence>MSRTWETNQQLGLDDGIERRPSHSSIWRMTHVRRFTSASSTLRVPEEEPVLSQTPLLDDAPLTVSEDTSWYNRWVWHQVEGQPEELYSVMSNPKAEAKYSCINSFVAIWRGVWVQAMKSDSSVNDIITHHLQQGLLRLENDASLGCARNLLFAIIGQETMLYSPNIGARSPAQLAIVDETDGRRGQAHICLRQHQTGLKEALHEFPWLWHAAALSEFNTVSSASLNAHLLTSVGGIHTKWTDSLRQQQLKTILHTCAALHVAASHWVTSDEMNDLLQEVLLSYSPLFGQSKTSRQLFHALKLFEDLPEESQDRGLLTLCGEKRYGYVLARDFPVLRSIRFAVLIIGGIGIILAFLQVILQTVQVSLHIKHP</sequence>
<reference evidence="2" key="1">
    <citation type="journal article" date="2020" name="Stud. Mycol.">
        <title>101 Dothideomycetes genomes: a test case for predicting lifestyles and emergence of pathogens.</title>
        <authorList>
            <person name="Haridas S."/>
            <person name="Albert R."/>
            <person name="Binder M."/>
            <person name="Bloem J."/>
            <person name="Labutti K."/>
            <person name="Salamov A."/>
            <person name="Andreopoulos B."/>
            <person name="Baker S."/>
            <person name="Barry K."/>
            <person name="Bills G."/>
            <person name="Bluhm B."/>
            <person name="Cannon C."/>
            <person name="Castanera R."/>
            <person name="Culley D."/>
            <person name="Daum C."/>
            <person name="Ezra D."/>
            <person name="Gonzalez J."/>
            <person name="Henrissat B."/>
            <person name="Kuo A."/>
            <person name="Liang C."/>
            <person name="Lipzen A."/>
            <person name="Lutzoni F."/>
            <person name="Magnuson J."/>
            <person name="Mondo S."/>
            <person name="Nolan M."/>
            <person name="Ohm R."/>
            <person name="Pangilinan J."/>
            <person name="Park H.-J."/>
            <person name="Ramirez L."/>
            <person name="Alfaro M."/>
            <person name="Sun H."/>
            <person name="Tritt A."/>
            <person name="Yoshinaga Y."/>
            <person name="Zwiers L.-H."/>
            <person name="Turgeon B."/>
            <person name="Goodwin S."/>
            <person name="Spatafora J."/>
            <person name="Crous P."/>
            <person name="Grigoriev I."/>
        </authorList>
    </citation>
    <scope>NUCLEOTIDE SEQUENCE</scope>
    <source>
        <strain evidence="2">CBS 207.26</strain>
    </source>
</reference>
<keyword evidence="1" id="KW-0812">Transmembrane</keyword>
<keyword evidence="1" id="KW-0472">Membrane</keyword>
<accession>A0A6A6DR68</accession>
<dbReference type="EMBL" id="ML994650">
    <property type="protein sequence ID" value="KAF2182041.1"/>
    <property type="molecule type" value="Genomic_DNA"/>
</dbReference>
<gene>
    <name evidence="2" type="ORF">K469DRAFT_729148</name>
</gene>
<name>A0A6A6DR68_9PEZI</name>